<feature type="compositionally biased region" description="Low complexity" evidence="1">
    <location>
        <begin position="731"/>
        <end position="741"/>
    </location>
</feature>
<sequence length="798" mass="84953">MAGMEEHTNLVNQGTVLMLNRVLKDLQADDEAMQTRALQALQSLAKGKRGGSNLPFQSIQTEFQRGKGLPRLVHLLDRVVTPRSRSGQGKAIMAGAIDALAAMTRNNAAARKEAIEAGAVPALCSVLGTGDDEPVSIEVLKALYTIIAPDGSGHTTTELFASGGVHALVRLLDNVLEYAREPQRSVWVREVLALLYPLVRRSRMVARLLASEMVGVCNVLQTVGDPLSLSLALDIMEEVLHAGDARKYGRRMARDGALAALVHAAHEKGMGSKAMLLLAGLAREAELLHVLRSMLQPRDYACLVATSRRAADAEDLDGRPCLELLSQLLSGPGVGGLRALALGRCLNTALSLQPIASDLFMQATGDAGLLVLENLPCEAVAEAAVAAALLLEHLPQAVSILLRPGALNSLVDAALEEVASPGSDATLGSEACNALSSAVQWLPHDIPLSRQNTGPEEHLRQPGNRQDEPVSGGDVAVLENQPQLGGQTSEKESMERSQTGQLDSIAEQEAPHSNGDLPVQEHALENGHSDAAQDSEQYETLTFHVGGKEFYALAWVMAGASRAIAQTLQQIPDTSTAAVVIPDVPGLPLSRMYEVFALAAECAMERSRLVPVEDALDLWALAASLQMPEIQRRCERVIATSALQHDGCLERALSLTRGHKDSGASLREVCAKHVLEHLAELRQSGHLASLVKQHHGELRRGMVVFLRRQLQAAKPDLLRGSQVPSSTCGDSPRSARSVASSRPGVLGLSRFASLADAMDRQGSASAVSVASRDSPTPSRAASCSQFEVMGKGSLNNDD</sequence>
<gene>
    <name evidence="2" type="primary">g12851</name>
    <name evidence="2" type="ORF">VP750_LOCUS11418</name>
</gene>
<dbReference type="InterPro" id="IPR011333">
    <property type="entry name" value="SKP1/BTB/POZ_sf"/>
</dbReference>
<name>A0ABP1GBP5_9CHLO</name>
<organism evidence="2 3">
    <name type="scientific">Coccomyxa viridis</name>
    <dbReference type="NCBI Taxonomy" id="1274662"/>
    <lineage>
        <taxon>Eukaryota</taxon>
        <taxon>Viridiplantae</taxon>
        <taxon>Chlorophyta</taxon>
        <taxon>core chlorophytes</taxon>
        <taxon>Trebouxiophyceae</taxon>
        <taxon>Trebouxiophyceae incertae sedis</taxon>
        <taxon>Coccomyxaceae</taxon>
        <taxon>Coccomyxa</taxon>
    </lineage>
</organism>
<feature type="region of interest" description="Disordered" evidence="1">
    <location>
        <begin position="446"/>
        <end position="502"/>
    </location>
</feature>
<accession>A0ABP1GBP5</accession>
<keyword evidence="3" id="KW-1185">Reference proteome</keyword>
<feature type="compositionally biased region" description="Basic and acidic residues" evidence="1">
    <location>
        <begin position="455"/>
        <end position="468"/>
    </location>
</feature>
<evidence type="ECO:0000313" key="2">
    <source>
        <dbReference type="EMBL" id="CAL5229512.1"/>
    </source>
</evidence>
<evidence type="ECO:0000256" key="1">
    <source>
        <dbReference type="SAM" id="MobiDB-lite"/>
    </source>
</evidence>
<dbReference type="SUPFAM" id="SSF54695">
    <property type="entry name" value="POZ domain"/>
    <property type="match status" value="1"/>
</dbReference>
<dbReference type="InterPro" id="IPR000225">
    <property type="entry name" value="Armadillo"/>
</dbReference>
<proteinExistence type="predicted"/>
<dbReference type="Proteomes" id="UP001497392">
    <property type="component" value="Unassembled WGS sequence"/>
</dbReference>
<dbReference type="InterPro" id="IPR016024">
    <property type="entry name" value="ARM-type_fold"/>
</dbReference>
<dbReference type="Gene3D" id="1.25.10.10">
    <property type="entry name" value="Leucine-rich Repeat Variant"/>
    <property type="match status" value="1"/>
</dbReference>
<dbReference type="InterPro" id="IPR011989">
    <property type="entry name" value="ARM-like"/>
</dbReference>
<dbReference type="Gene3D" id="3.30.710.10">
    <property type="entry name" value="Potassium Channel Kv1.1, Chain A"/>
    <property type="match status" value="1"/>
</dbReference>
<dbReference type="SMART" id="SM00185">
    <property type="entry name" value="ARM"/>
    <property type="match status" value="4"/>
</dbReference>
<protein>
    <submittedName>
        <fullName evidence="2">G12851 protein</fullName>
    </submittedName>
</protein>
<reference evidence="2 3" key="1">
    <citation type="submission" date="2024-06" db="EMBL/GenBank/DDBJ databases">
        <authorList>
            <person name="Kraege A."/>
            <person name="Thomma B."/>
        </authorList>
    </citation>
    <scope>NUCLEOTIDE SEQUENCE [LARGE SCALE GENOMIC DNA]</scope>
</reference>
<feature type="region of interest" description="Disordered" evidence="1">
    <location>
        <begin position="762"/>
        <end position="798"/>
    </location>
</feature>
<evidence type="ECO:0000313" key="3">
    <source>
        <dbReference type="Proteomes" id="UP001497392"/>
    </source>
</evidence>
<dbReference type="EMBL" id="CAXHTA020000020">
    <property type="protein sequence ID" value="CAL5229512.1"/>
    <property type="molecule type" value="Genomic_DNA"/>
</dbReference>
<dbReference type="SUPFAM" id="SSF48371">
    <property type="entry name" value="ARM repeat"/>
    <property type="match status" value="1"/>
</dbReference>
<feature type="compositionally biased region" description="Polar residues" evidence="1">
    <location>
        <begin position="773"/>
        <end position="785"/>
    </location>
</feature>
<comment type="caution">
    <text evidence="2">The sequence shown here is derived from an EMBL/GenBank/DDBJ whole genome shotgun (WGS) entry which is preliminary data.</text>
</comment>
<feature type="region of interest" description="Disordered" evidence="1">
    <location>
        <begin position="717"/>
        <end position="741"/>
    </location>
</feature>